<evidence type="ECO:0000256" key="2">
    <source>
        <dbReference type="ARBA" id="ARBA00005947"/>
    </source>
</evidence>
<dbReference type="InterPro" id="IPR023696">
    <property type="entry name" value="Ureohydrolase_dom_sf"/>
</dbReference>
<comment type="cofactor">
    <cofactor evidence="1">
        <name>Zn(2+)</name>
        <dbReference type="ChEBI" id="CHEBI:29105"/>
    </cofactor>
</comment>
<proteinExistence type="inferred from homology"/>
<dbReference type="OrthoDB" id="9808367at2"/>
<dbReference type="InterPro" id="IPR000286">
    <property type="entry name" value="HDACs"/>
</dbReference>
<evidence type="ECO:0000259" key="6">
    <source>
        <dbReference type="Pfam" id="PF00850"/>
    </source>
</evidence>
<dbReference type="InterPro" id="IPR037138">
    <property type="entry name" value="His_deacetylse_dom_sf"/>
</dbReference>
<dbReference type="EMBL" id="FIZY01000045">
    <property type="protein sequence ID" value="CZF85841.1"/>
    <property type="molecule type" value="Genomic_DNA"/>
</dbReference>
<keyword evidence="5" id="KW-0862">Zinc</keyword>
<dbReference type="PANTHER" id="PTHR10625:SF17">
    <property type="entry name" value="HISTONE DEACETYLASE 8"/>
    <property type="match status" value="1"/>
</dbReference>
<evidence type="ECO:0000313" key="8">
    <source>
        <dbReference type="Proteomes" id="UP000073601"/>
    </source>
</evidence>
<dbReference type="Proteomes" id="UP000073601">
    <property type="component" value="Unassembled WGS sequence"/>
</dbReference>
<keyword evidence="4 7" id="KW-0378">Hydrolase</keyword>
<dbReference type="GO" id="GO:0004407">
    <property type="term" value="F:histone deacetylase activity"/>
    <property type="evidence" value="ECO:0007669"/>
    <property type="project" value="TreeGrafter"/>
</dbReference>
<feature type="domain" description="Histone deacetylase" evidence="6">
    <location>
        <begin position="28"/>
        <end position="337"/>
    </location>
</feature>
<evidence type="ECO:0000256" key="4">
    <source>
        <dbReference type="ARBA" id="ARBA00022801"/>
    </source>
</evidence>
<dbReference type="RefSeq" id="WP_062713267.1">
    <property type="nucleotide sequence ID" value="NZ_CAWRCI010000045.1"/>
</dbReference>
<organism evidence="7 8">
    <name type="scientific">Grimontia marina</name>
    <dbReference type="NCBI Taxonomy" id="646534"/>
    <lineage>
        <taxon>Bacteria</taxon>
        <taxon>Pseudomonadati</taxon>
        <taxon>Pseudomonadota</taxon>
        <taxon>Gammaproteobacteria</taxon>
        <taxon>Vibrionales</taxon>
        <taxon>Vibrionaceae</taxon>
        <taxon>Grimontia</taxon>
    </lineage>
</organism>
<dbReference type="CDD" id="cd10001">
    <property type="entry name" value="HDAC_classII_APAH"/>
    <property type="match status" value="1"/>
</dbReference>
<evidence type="ECO:0000256" key="3">
    <source>
        <dbReference type="ARBA" id="ARBA00022723"/>
    </source>
</evidence>
<evidence type="ECO:0000313" key="7">
    <source>
        <dbReference type="EMBL" id="CZF85841.1"/>
    </source>
</evidence>
<evidence type="ECO:0000256" key="5">
    <source>
        <dbReference type="ARBA" id="ARBA00022833"/>
    </source>
</evidence>
<comment type="similarity">
    <text evidence="2">Belongs to the histone deacetylase family.</text>
</comment>
<dbReference type="Gene3D" id="3.40.800.20">
    <property type="entry name" value="Histone deacetylase domain"/>
    <property type="match status" value="1"/>
</dbReference>
<evidence type="ECO:0000256" key="1">
    <source>
        <dbReference type="ARBA" id="ARBA00001947"/>
    </source>
</evidence>
<gene>
    <name evidence="7" type="primary">aphA</name>
    <name evidence="7" type="ORF">GMA8713_03874</name>
</gene>
<accession>A0A128FHV0</accession>
<dbReference type="InterPro" id="IPR023801">
    <property type="entry name" value="His_deacetylse_dom"/>
</dbReference>
<dbReference type="Pfam" id="PF00850">
    <property type="entry name" value="Hist_deacetyl"/>
    <property type="match status" value="1"/>
</dbReference>
<reference evidence="8" key="1">
    <citation type="submission" date="2016-02" db="EMBL/GenBank/DDBJ databases">
        <authorList>
            <person name="Rodrigo-Torres Lidia"/>
            <person name="Arahal R.David."/>
        </authorList>
    </citation>
    <scope>NUCLEOTIDE SEQUENCE [LARGE SCALE GENOMIC DNA]</scope>
    <source>
        <strain evidence="8">CECT 8713</strain>
    </source>
</reference>
<dbReference type="GO" id="GO:0040029">
    <property type="term" value="P:epigenetic regulation of gene expression"/>
    <property type="evidence" value="ECO:0007669"/>
    <property type="project" value="TreeGrafter"/>
</dbReference>
<dbReference type="PANTHER" id="PTHR10625">
    <property type="entry name" value="HISTONE DEACETYLASE HDAC1-RELATED"/>
    <property type="match status" value="1"/>
</dbReference>
<dbReference type="GO" id="GO:0016787">
    <property type="term" value="F:hydrolase activity"/>
    <property type="evidence" value="ECO:0007669"/>
    <property type="project" value="UniProtKB-KW"/>
</dbReference>
<dbReference type="GO" id="GO:0046872">
    <property type="term" value="F:metal ion binding"/>
    <property type="evidence" value="ECO:0007669"/>
    <property type="project" value="UniProtKB-KW"/>
</dbReference>
<keyword evidence="3" id="KW-0479">Metal-binding</keyword>
<sequence>MESIFSEKHILRNAKTELSGGLLVEPYERPSRAEYIVNRIRDTQLGNVISPGDYGMSPIRAIHSADFVEFLQTAWVRWKEAGFEGEAIPSVWPAGQLQTVRPRFIEGQLGYYALAGETSLSEGTWEAAYESAQVALSGIDKLLSNESRGIFSLCRPPGHHATANRYGGYCFLNNVAIAAQYCRDNGSQRVAILDIDFHHGNGTQEIFYDRDDVLFVSLHGDPLDTFPFFWGHEKEQGRGSGTGYTVNYPMPPGTGFASWRESLAKALEKIAAFNADVLLVSLGVDTFENDPISFFKLKSDDYLVVGRDIAELGIKTQFVMEGGYDVEEIGINVVNVLAGFDSR</sequence>
<protein>
    <submittedName>
        <fullName evidence="7">Acetylpolyamine aminohydrolase</fullName>
    </submittedName>
</protein>
<keyword evidence="8" id="KW-1185">Reference proteome</keyword>
<dbReference type="AlphaFoldDB" id="A0A128FHV0"/>
<name>A0A128FHV0_9GAMM</name>
<dbReference type="SUPFAM" id="SSF52768">
    <property type="entry name" value="Arginase/deacetylase"/>
    <property type="match status" value="1"/>
</dbReference>
<dbReference type="PRINTS" id="PR01270">
    <property type="entry name" value="HDASUPER"/>
</dbReference>